<feature type="signal peptide" evidence="1">
    <location>
        <begin position="1"/>
        <end position="22"/>
    </location>
</feature>
<feature type="chain" id="PRO_5038398320" evidence="1">
    <location>
        <begin position="23"/>
        <end position="340"/>
    </location>
</feature>
<dbReference type="Proteomes" id="UP000199512">
    <property type="component" value="Unassembled WGS sequence"/>
</dbReference>
<dbReference type="AlphaFoldDB" id="A0A1H8HPP7"/>
<sequence length="340" mass="37625">MKKKLSMILTSLLLVVSLVGCSADKKAEAPKEAEVVAKVAALKGPTSMGMVKMMKEAKEDEKDKDDKDKDYEFTIANSVDEIVPKIVNKEFDIAAVPSNVASVLYNKTEGNVDTLAINTLGILYIVENGNTIKSIDDLKGKHIYSSGKGATPQYALDYILKGNGIDPEKDVKVEYKSEHTEVLSALMNDKNAIAVLPQPFVTVAQSKDKNLSVAIDLNEEWDKLNKDSKDKSKMITGVVVVRKDFADKYPEKVKDFMEEYKESIEFTNEDIDEAAKLIGEYNIVPEAIAKKAIPHCNIKYIAGNEMKSSLSAYLKVLYDANPKSIGGKMPGEDFYYVQKN</sequence>
<evidence type="ECO:0000313" key="2">
    <source>
        <dbReference type="EMBL" id="SEN57977.1"/>
    </source>
</evidence>
<evidence type="ECO:0000313" key="3">
    <source>
        <dbReference type="Proteomes" id="UP000199512"/>
    </source>
</evidence>
<dbReference type="OrthoDB" id="9814375at2"/>
<reference evidence="2 3" key="1">
    <citation type="submission" date="2016-10" db="EMBL/GenBank/DDBJ databases">
        <authorList>
            <person name="de Groot N.N."/>
        </authorList>
    </citation>
    <scope>NUCLEOTIDE SEQUENCE [LARGE SCALE GENOMIC DNA]</scope>
    <source>
        <strain evidence="2 3">Calf135</strain>
    </source>
</reference>
<keyword evidence="1" id="KW-0732">Signal</keyword>
<dbReference type="STRING" id="215200.SAMN05216454_10636"/>
<dbReference type="PANTHER" id="PTHR30024">
    <property type="entry name" value="ALIPHATIC SULFONATES-BINDING PROTEIN-RELATED"/>
    <property type="match status" value="1"/>
</dbReference>
<dbReference type="EMBL" id="FODF01000006">
    <property type="protein sequence ID" value="SEN57977.1"/>
    <property type="molecule type" value="Genomic_DNA"/>
</dbReference>
<keyword evidence="3" id="KW-1185">Reference proteome</keyword>
<dbReference type="PIRSF" id="PIRSF027386">
    <property type="entry name" value="UCP027386_ABC_sbc_TM0202"/>
    <property type="match status" value="1"/>
</dbReference>
<protein>
    <submittedName>
        <fullName evidence="2">NitT/TauT family transport system substrate-binding protein</fullName>
    </submittedName>
</protein>
<dbReference type="PANTHER" id="PTHR30024:SF46">
    <property type="entry name" value="ABC TRANSPORTER, SUBSTRATE-BINDING LIPOPROTEIN"/>
    <property type="match status" value="1"/>
</dbReference>
<dbReference type="PROSITE" id="PS51257">
    <property type="entry name" value="PROKAR_LIPOPROTEIN"/>
    <property type="match status" value="1"/>
</dbReference>
<dbReference type="RefSeq" id="WP_091975295.1">
    <property type="nucleotide sequence ID" value="NZ_FODF01000006.1"/>
</dbReference>
<gene>
    <name evidence="2" type="ORF">SAMN05216454_10636</name>
</gene>
<accession>A0A1H8HPP7</accession>
<organism evidence="2 3">
    <name type="scientific">Peptostreptococcus russellii</name>
    <dbReference type="NCBI Taxonomy" id="215200"/>
    <lineage>
        <taxon>Bacteria</taxon>
        <taxon>Bacillati</taxon>
        <taxon>Bacillota</taxon>
        <taxon>Clostridia</taxon>
        <taxon>Peptostreptococcales</taxon>
        <taxon>Peptostreptococcaceae</taxon>
        <taxon>Peptostreptococcus</taxon>
    </lineage>
</organism>
<dbReference type="SUPFAM" id="SSF53850">
    <property type="entry name" value="Periplasmic binding protein-like II"/>
    <property type="match status" value="1"/>
</dbReference>
<dbReference type="Pfam" id="PF12974">
    <property type="entry name" value="Phosphonate-bd"/>
    <property type="match status" value="1"/>
</dbReference>
<name>A0A1H8HPP7_9FIRM</name>
<dbReference type="Gene3D" id="3.40.190.10">
    <property type="entry name" value="Periplasmic binding protein-like II"/>
    <property type="match status" value="2"/>
</dbReference>
<evidence type="ECO:0000256" key="1">
    <source>
        <dbReference type="SAM" id="SignalP"/>
    </source>
</evidence>
<dbReference type="InterPro" id="IPR027024">
    <property type="entry name" value="UCP027386_ABC_sbc_TM0202"/>
</dbReference>
<proteinExistence type="predicted"/>